<organism evidence="1 2">
    <name type="scientific">Aquamicrobium terrae</name>
    <dbReference type="NCBI Taxonomy" id="1324945"/>
    <lineage>
        <taxon>Bacteria</taxon>
        <taxon>Pseudomonadati</taxon>
        <taxon>Pseudomonadota</taxon>
        <taxon>Alphaproteobacteria</taxon>
        <taxon>Hyphomicrobiales</taxon>
        <taxon>Phyllobacteriaceae</taxon>
        <taxon>Aquamicrobium</taxon>
    </lineage>
</organism>
<sequence>MTNGHLEVIYDGDCPVCASWMRMVRLRERVHTVELIDARSGDPRVTALAATGYDLDEGIVLIWNGHVHHGAEAMRLLAILSAEDGWFNHIQRRIFSSPSRARHLYPWLARGRRLLLRLLGRNPVGAGKKLVPPGNRMGGRP</sequence>
<gene>
    <name evidence="1" type="ORF">ABID37_003439</name>
</gene>
<proteinExistence type="predicted"/>
<dbReference type="Proteomes" id="UP001549076">
    <property type="component" value="Unassembled WGS sequence"/>
</dbReference>
<dbReference type="InterPro" id="IPR007263">
    <property type="entry name" value="DCC1-like"/>
</dbReference>
<dbReference type="Pfam" id="PF04134">
    <property type="entry name" value="DCC1-like"/>
    <property type="match status" value="1"/>
</dbReference>
<reference evidence="1 2" key="1">
    <citation type="submission" date="2024-06" db="EMBL/GenBank/DDBJ databases">
        <title>Genomic Encyclopedia of Type Strains, Phase IV (KMG-IV): sequencing the most valuable type-strain genomes for metagenomic binning, comparative biology and taxonomic classification.</title>
        <authorList>
            <person name="Goeker M."/>
        </authorList>
    </citation>
    <scope>NUCLEOTIDE SEQUENCE [LARGE SCALE GENOMIC DNA]</scope>
    <source>
        <strain evidence="1 2">DSM 27865</strain>
    </source>
</reference>
<name>A0ABV2N2C4_9HYPH</name>
<dbReference type="RefSeq" id="WP_354196942.1">
    <property type="nucleotide sequence ID" value="NZ_JBEPML010000012.1"/>
</dbReference>
<accession>A0ABV2N2C4</accession>
<dbReference type="EMBL" id="JBEPML010000012">
    <property type="protein sequence ID" value="MET3793215.1"/>
    <property type="molecule type" value="Genomic_DNA"/>
</dbReference>
<evidence type="ECO:0000313" key="2">
    <source>
        <dbReference type="Proteomes" id="UP001549076"/>
    </source>
</evidence>
<protein>
    <submittedName>
        <fullName evidence="1">DCC family thiol-disulfide oxidoreductase YuxK</fullName>
    </submittedName>
</protein>
<comment type="caution">
    <text evidence="1">The sequence shown here is derived from an EMBL/GenBank/DDBJ whole genome shotgun (WGS) entry which is preliminary data.</text>
</comment>
<keyword evidence="2" id="KW-1185">Reference proteome</keyword>
<evidence type="ECO:0000313" key="1">
    <source>
        <dbReference type="EMBL" id="MET3793215.1"/>
    </source>
</evidence>